<feature type="domain" description="RING-type" evidence="7">
    <location>
        <begin position="22"/>
        <end position="70"/>
    </location>
</feature>
<dbReference type="eggNOG" id="KOG2177">
    <property type="taxonomic scope" value="Eukaryota"/>
</dbReference>
<feature type="region of interest" description="Disordered" evidence="6">
    <location>
        <begin position="387"/>
        <end position="429"/>
    </location>
</feature>
<dbReference type="InterPro" id="IPR000315">
    <property type="entry name" value="Znf_B-box"/>
</dbReference>
<dbReference type="PROSITE" id="PS00518">
    <property type="entry name" value="ZF_RING_1"/>
    <property type="match status" value="1"/>
</dbReference>
<keyword evidence="11" id="KW-1185">Reference proteome</keyword>
<feature type="compositionally biased region" description="Basic and acidic residues" evidence="6">
    <location>
        <begin position="398"/>
        <end position="429"/>
    </location>
</feature>
<dbReference type="PROSITE" id="PS50119">
    <property type="entry name" value="ZF_BBOX"/>
    <property type="match status" value="1"/>
</dbReference>
<keyword evidence="2" id="KW-0479">Metal-binding</keyword>
<dbReference type="CTD" id="20205241"/>
<dbReference type="PROSITE" id="PS50089">
    <property type="entry name" value="ZF_RING_2"/>
    <property type="match status" value="1"/>
</dbReference>
<evidence type="ECO:0000256" key="5">
    <source>
        <dbReference type="PROSITE-ProRule" id="PRU00024"/>
    </source>
</evidence>
<dbReference type="EMBL" id="KB096830">
    <property type="protein sequence ID" value="ESO01060.1"/>
    <property type="molecule type" value="Genomic_DNA"/>
</dbReference>
<dbReference type="Pfam" id="PF13445">
    <property type="entry name" value="zf-RING_UBOX"/>
    <property type="match status" value="1"/>
</dbReference>
<keyword evidence="4" id="KW-0862">Zinc</keyword>
<feature type="compositionally biased region" description="Low complexity" evidence="6">
    <location>
        <begin position="387"/>
        <end position="397"/>
    </location>
</feature>
<evidence type="ECO:0000256" key="3">
    <source>
        <dbReference type="ARBA" id="ARBA00022771"/>
    </source>
</evidence>
<feature type="region of interest" description="Disordered" evidence="6">
    <location>
        <begin position="444"/>
        <end position="470"/>
    </location>
</feature>
<evidence type="ECO:0000313" key="11">
    <source>
        <dbReference type="Proteomes" id="UP000015101"/>
    </source>
</evidence>
<dbReference type="RefSeq" id="XP_009020772.1">
    <property type="nucleotide sequence ID" value="XM_009022524.1"/>
</dbReference>
<dbReference type="SUPFAM" id="SSF63829">
    <property type="entry name" value="Calcium-dependent phosphotriesterase"/>
    <property type="match status" value="1"/>
</dbReference>
<reference evidence="9 11" key="2">
    <citation type="journal article" date="2013" name="Nature">
        <title>Insights into bilaterian evolution from three spiralian genomes.</title>
        <authorList>
            <person name="Simakov O."/>
            <person name="Marletaz F."/>
            <person name="Cho S.J."/>
            <person name="Edsinger-Gonzales E."/>
            <person name="Havlak P."/>
            <person name="Hellsten U."/>
            <person name="Kuo D.H."/>
            <person name="Larsson T."/>
            <person name="Lv J."/>
            <person name="Arendt D."/>
            <person name="Savage R."/>
            <person name="Osoegawa K."/>
            <person name="de Jong P."/>
            <person name="Grimwood J."/>
            <person name="Chapman J.A."/>
            <person name="Shapiro H."/>
            <person name="Aerts A."/>
            <person name="Otillar R.P."/>
            <person name="Terry A.Y."/>
            <person name="Boore J.L."/>
            <person name="Grigoriev I.V."/>
            <person name="Lindberg D.R."/>
            <person name="Seaver E.C."/>
            <person name="Weisblat D.A."/>
            <person name="Putnam N.H."/>
            <person name="Rokhsar D.S."/>
        </authorList>
    </citation>
    <scope>NUCLEOTIDE SEQUENCE</scope>
</reference>
<evidence type="ECO:0000313" key="9">
    <source>
        <dbReference type="EMBL" id="ESO01060.1"/>
    </source>
</evidence>
<evidence type="ECO:0000256" key="1">
    <source>
        <dbReference type="ARBA" id="ARBA00022553"/>
    </source>
</evidence>
<dbReference type="GO" id="GO:0061630">
    <property type="term" value="F:ubiquitin protein ligase activity"/>
    <property type="evidence" value="ECO:0000318"/>
    <property type="project" value="GO_Central"/>
</dbReference>
<feature type="domain" description="B box-type" evidence="8">
    <location>
        <begin position="178"/>
        <end position="219"/>
    </location>
</feature>
<reference evidence="11" key="1">
    <citation type="submission" date="2012-12" db="EMBL/GenBank/DDBJ databases">
        <authorList>
            <person name="Hellsten U."/>
            <person name="Grimwood J."/>
            <person name="Chapman J.A."/>
            <person name="Shapiro H."/>
            <person name="Aerts A."/>
            <person name="Otillar R.P."/>
            <person name="Terry A.Y."/>
            <person name="Boore J.L."/>
            <person name="Simakov O."/>
            <person name="Marletaz F."/>
            <person name="Cho S.-J."/>
            <person name="Edsinger-Gonzales E."/>
            <person name="Havlak P."/>
            <person name="Kuo D.-H."/>
            <person name="Larsson T."/>
            <person name="Lv J."/>
            <person name="Arendt D."/>
            <person name="Savage R."/>
            <person name="Osoegawa K."/>
            <person name="de Jong P."/>
            <person name="Lindberg D.R."/>
            <person name="Seaver E.C."/>
            <person name="Weisblat D.A."/>
            <person name="Putnam N.H."/>
            <person name="Grigoriev I.V."/>
            <person name="Rokhsar D.S."/>
        </authorList>
    </citation>
    <scope>NUCLEOTIDE SEQUENCE</scope>
</reference>
<evidence type="ECO:0000256" key="6">
    <source>
        <dbReference type="SAM" id="MobiDB-lite"/>
    </source>
</evidence>
<dbReference type="STRING" id="6412.T1F8U2"/>
<dbReference type="PANTHER" id="PTHR25462">
    <property type="entry name" value="BONUS, ISOFORM C-RELATED"/>
    <property type="match status" value="1"/>
</dbReference>
<proteinExistence type="predicted"/>
<dbReference type="OMA" id="HHAINTR"/>
<dbReference type="InterPro" id="IPR017907">
    <property type="entry name" value="Znf_RING_CS"/>
</dbReference>
<evidence type="ECO:0000256" key="2">
    <source>
        <dbReference type="ARBA" id="ARBA00022723"/>
    </source>
</evidence>
<dbReference type="InterPro" id="IPR001841">
    <property type="entry name" value="Znf_RING"/>
</dbReference>
<keyword evidence="3 5" id="KW-0863">Zinc-finger</keyword>
<evidence type="ECO:0008006" key="12">
    <source>
        <dbReference type="Google" id="ProtNLM"/>
    </source>
</evidence>
<dbReference type="AlphaFoldDB" id="T1F8U2"/>
<dbReference type="EnsemblMetazoa" id="HelroT175087">
    <property type="protein sequence ID" value="HelroP175087"/>
    <property type="gene ID" value="HelroG175087"/>
</dbReference>
<name>T1F8U2_HELRO</name>
<dbReference type="CDD" id="cd19757">
    <property type="entry name" value="Bbox1"/>
    <property type="match status" value="1"/>
</dbReference>
<dbReference type="SUPFAM" id="SSF57850">
    <property type="entry name" value="RING/U-box"/>
    <property type="match status" value="1"/>
</dbReference>
<evidence type="ECO:0000256" key="4">
    <source>
        <dbReference type="ARBA" id="ARBA00022833"/>
    </source>
</evidence>
<dbReference type="GeneID" id="20205241"/>
<dbReference type="Gene3D" id="3.30.40.10">
    <property type="entry name" value="Zinc/RING finger domain, C3HC4 (zinc finger)"/>
    <property type="match status" value="1"/>
</dbReference>
<dbReference type="HOGENOM" id="CLU_008645_5_0_1"/>
<organism evidence="10 11">
    <name type="scientific">Helobdella robusta</name>
    <name type="common">Californian leech</name>
    <dbReference type="NCBI Taxonomy" id="6412"/>
    <lineage>
        <taxon>Eukaryota</taxon>
        <taxon>Metazoa</taxon>
        <taxon>Spiralia</taxon>
        <taxon>Lophotrochozoa</taxon>
        <taxon>Annelida</taxon>
        <taxon>Clitellata</taxon>
        <taxon>Hirudinea</taxon>
        <taxon>Rhynchobdellida</taxon>
        <taxon>Glossiphoniidae</taxon>
        <taxon>Helobdella</taxon>
    </lineage>
</organism>
<dbReference type="CDD" id="cd05819">
    <property type="entry name" value="NHL"/>
    <property type="match status" value="1"/>
</dbReference>
<keyword evidence="1" id="KW-0597">Phosphoprotein</keyword>
<dbReference type="InterPro" id="IPR011042">
    <property type="entry name" value="6-blade_b-propeller_TolB-like"/>
</dbReference>
<dbReference type="Proteomes" id="UP000015101">
    <property type="component" value="Unassembled WGS sequence"/>
</dbReference>
<dbReference type="Gene3D" id="2.120.10.30">
    <property type="entry name" value="TolB, C-terminal domain"/>
    <property type="match status" value="1"/>
</dbReference>
<dbReference type="OrthoDB" id="342730at2759"/>
<dbReference type="Gene3D" id="4.10.830.40">
    <property type="match status" value="1"/>
</dbReference>
<dbReference type="Gene3D" id="3.30.160.60">
    <property type="entry name" value="Classic Zinc Finger"/>
    <property type="match status" value="1"/>
</dbReference>
<dbReference type="InterPro" id="IPR013083">
    <property type="entry name" value="Znf_RING/FYVE/PHD"/>
</dbReference>
<protein>
    <recommendedName>
        <fullName evidence="12">RING-type domain-containing protein</fullName>
    </recommendedName>
</protein>
<dbReference type="SMART" id="SM00336">
    <property type="entry name" value="BBOX"/>
    <property type="match status" value="2"/>
</dbReference>
<dbReference type="GO" id="GO:0008270">
    <property type="term" value="F:zinc ion binding"/>
    <property type="evidence" value="ECO:0007669"/>
    <property type="project" value="UniProtKB-KW"/>
</dbReference>
<gene>
    <name evidence="10" type="primary">20205241</name>
    <name evidence="9" type="ORF">HELRODRAFT_175087</name>
</gene>
<sequence>MASSDAECESDLEEQARSLTTCSICMDQFTNPKVLPCHHTFCLVCLKNCYESVNKTRLIAVSNFPCPTCRKTCYVSPQGLEALPTDFRIAQILDLMSAIESSLQSQQKSKTKQNFDFGNCSICRFQRRERHSEGFCLQCEKAFCSQCLSHHGKTKIFQDHVVLNDKQFGSSDSGSQNKDPEKCGEHDADYKYFCEDCSTLLCTVCCLFSEHNSHSIKEKSSAVSLYTTQLAAMESDLKSKLAKTQPMKEQYDEMKKVQMKNYEECESDIKAAAKQAVATIEKMETQLLMNLINNHDNSMHELSEVSSKLNANFEMCQKNIELVSQLKSQPGSRDFFVDFNQIKQSVSLMPSMDNIKPAIQPDTFKFVLNLNVSLGTLVKNKKVAESTATASSSSNQSTKEHSVRDQQIMRKESFNNKENKSENLRFKRFDPLPKPAKISKLQVSTSTLNIDQPPPNLNSTLDRKDSLTVPKQEAPDKIIKTLSRRLSGRLSRTALQTTIATSPSRKKLHWVAEGFSQCRDCCFMKLADQWLVVACDYKATNAADRIKAFDLKGNLHHAINTRQVVEPWSIIFQSSGNSIIVTDHASRAIKRIQLDESGKCSRVLTMSQSYLDRPTGISMTRCGDYVVTDSGNRPHRLAVYFQTSNYVERKLEFGNRGKGDSEVGLSNYVVVDHRDRVIVSDIEERHVKVFSAEDGSQILKFSCSCSFDGTKEMEPQGVAVDDANNIFVADQAMRGIAMFSGEGQLINNVVSTKGSPWGLAYLDELRILAAATDKGLEVFEL</sequence>
<dbReference type="SMART" id="SM00184">
    <property type="entry name" value="RING"/>
    <property type="match status" value="2"/>
</dbReference>
<dbReference type="SUPFAM" id="SSF57845">
    <property type="entry name" value="B-box zinc-binding domain"/>
    <property type="match status" value="1"/>
</dbReference>
<accession>T1F8U2</accession>
<dbReference type="EMBL" id="AMQM01005142">
    <property type="status" value="NOT_ANNOTATED_CDS"/>
    <property type="molecule type" value="Genomic_DNA"/>
</dbReference>
<dbReference type="GO" id="GO:0005654">
    <property type="term" value="C:nucleoplasm"/>
    <property type="evidence" value="ECO:0000318"/>
    <property type="project" value="GO_Central"/>
</dbReference>
<evidence type="ECO:0000259" key="7">
    <source>
        <dbReference type="PROSITE" id="PS50089"/>
    </source>
</evidence>
<dbReference type="InterPro" id="IPR027370">
    <property type="entry name" value="Znf-RING_euk"/>
</dbReference>
<dbReference type="Pfam" id="PF00643">
    <property type="entry name" value="zf-B_box"/>
    <property type="match status" value="1"/>
</dbReference>
<dbReference type="InterPro" id="IPR047153">
    <property type="entry name" value="TRIM45/56/19-like"/>
</dbReference>
<evidence type="ECO:0000313" key="10">
    <source>
        <dbReference type="EnsemblMetazoa" id="HelroP175087"/>
    </source>
</evidence>
<reference evidence="10" key="3">
    <citation type="submission" date="2015-06" db="UniProtKB">
        <authorList>
            <consortium name="EnsemblMetazoa"/>
        </authorList>
    </citation>
    <scope>IDENTIFICATION</scope>
</reference>
<dbReference type="PANTHER" id="PTHR25462:SF305">
    <property type="entry name" value="RING-TYPE DOMAIN-CONTAINING PROTEIN"/>
    <property type="match status" value="1"/>
</dbReference>
<dbReference type="CDD" id="cd19756">
    <property type="entry name" value="Bbox2"/>
    <property type="match status" value="1"/>
</dbReference>
<dbReference type="KEGG" id="hro:HELRODRAFT_175087"/>
<evidence type="ECO:0000259" key="8">
    <source>
        <dbReference type="PROSITE" id="PS50119"/>
    </source>
</evidence>
<dbReference type="InParanoid" id="T1F8U2"/>